<dbReference type="InterPro" id="IPR003602">
    <property type="entry name" value="Topo_IA_DNA-bd_dom"/>
</dbReference>
<dbReference type="InterPro" id="IPR000380">
    <property type="entry name" value="Topo_IA"/>
</dbReference>
<dbReference type="Gene3D" id="2.70.20.10">
    <property type="entry name" value="Topoisomerase I, domain 3"/>
    <property type="match status" value="1"/>
</dbReference>
<name>X6P1T3_RETFI</name>
<dbReference type="Gene3D" id="1.10.290.10">
    <property type="entry name" value="Topoisomerase I, domain 4"/>
    <property type="match status" value="1"/>
</dbReference>
<feature type="non-terminal residue" evidence="10">
    <location>
        <position position="1"/>
    </location>
</feature>
<dbReference type="InterPro" id="IPR023406">
    <property type="entry name" value="Topo_IA_AS"/>
</dbReference>
<evidence type="ECO:0000256" key="5">
    <source>
        <dbReference type="ARBA" id="ARBA00023125"/>
    </source>
</evidence>
<comment type="catalytic activity">
    <reaction evidence="1 7">
        <text>ATP-independent breakage of single-stranded DNA, followed by passage and rejoining.</text>
        <dbReference type="EC" id="5.6.2.1"/>
    </reaction>
</comment>
<dbReference type="InterPro" id="IPR013825">
    <property type="entry name" value="Topo_IA_cen_sub2"/>
</dbReference>
<comment type="function">
    <text evidence="7">Introduces a single-strand break via transesterification at a target site in duplex DNA. Releases the supercoiling and torsional tension of DNA introduced during the DNA replication and transcription by transiently cleaving and rejoining one strand of the DNA duplex. The scissile phosphodiester is attacked by the catalytic tyrosine of the enzyme, resulting in the formation of a DNA-(5'-phosphotyrosyl)-enzyme intermediate and the expulsion of a 3'-OH DNA strand.</text>
</comment>
<dbReference type="CDD" id="cd00186">
    <property type="entry name" value="TOP1Ac"/>
    <property type="match status" value="1"/>
</dbReference>
<dbReference type="PANTHER" id="PTHR11390">
    <property type="entry name" value="PROKARYOTIC DNA TOPOISOMERASE"/>
    <property type="match status" value="1"/>
</dbReference>
<dbReference type="PROSITE" id="PS52039">
    <property type="entry name" value="TOPO_IA_2"/>
    <property type="match status" value="1"/>
</dbReference>
<evidence type="ECO:0000256" key="8">
    <source>
        <dbReference type="SAM" id="MobiDB-lite"/>
    </source>
</evidence>
<evidence type="ECO:0000313" key="11">
    <source>
        <dbReference type="Proteomes" id="UP000023152"/>
    </source>
</evidence>
<dbReference type="PANTHER" id="PTHR11390:SF20">
    <property type="entry name" value="DNA TOPOISOMERASE 3-BETA-1"/>
    <property type="match status" value="1"/>
</dbReference>
<dbReference type="InterPro" id="IPR013497">
    <property type="entry name" value="Topo_IA_cen"/>
</dbReference>
<evidence type="ECO:0000256" key="7">
    <source>
        <dbReference type="RuleBase" id="RU362092"/>
    </source>
</evidence>
<keyword evidence="5 7" id="KW-0238">DNA-binding</keyword>
<dbReference type="InterPro" id="IPR013824">
    <property type="entry name" value="Topo_IA_cen_sub1"/>
</dbReference>
<dbReference type="SMART" id="SM00436">
    <property type="entry name" value="TOP1Bc"/>
    <property type="match status" value="1"/>
</dbReference>
<evidence type="ECO:0000256" key="2">
    <source>
        <dbReference type="ARBA" id="ARBA00009446"/>
    </source>
</evidence>
<dbReference type="OMA" id="CCDSARE"/>
<dbReference type="Proteomes" id="UP000023152">
    <property type="component" value="Unassembled WGS sequence"/>
</dbReference>
<dbReference type="GO" id="GO:0003917">
    <property type="term" value="F:DNA topoisomerase type I (single strand cut, ATP-independent) activity"/>
    <property type="evidence" value="ECO:0007669"/>
    <property type="project" value="UniProtKB-EC"/>
</dbReference>
<dbReference type="GO" id="GO:0006281">
    <property type="term" value="P:DNA repair"/>
    <property type="evidence" value="ECO:0007669"/>
    <property type="project" value="TreeGrafter"/>
</dbReference>
<dbReference type="InterPro" id="IPR023405">
    <property type="entry name" value="Topo_IA_core_domain"/>
</dbReference>
<dbReference type="Gene3D" id="1.10.460.10">
    <property type="entry name" value="Topoisomerase I, domain 2"/>
    <property type="match status" value="1"/>
</dbReference>
<dbReference type="GO" id="GO:0006265">
    <property type="term" value="P:DNA topological change"/>
    <property type="evidence" value="ECO:0007669"/>
    <property type="project" value="InterPro"/>
</dbReference>
<dbReference type="SUPFAM" id="SSF56712">
    <property type="entry name" value="Prokaryotic type I DNA topoisomerase"/>
    <property type="match status" value="1"/>
</dbReference>
<evidence type="ECO:0000256" key="6">
    <source>
        <dbReference type="ARBA" id="ARBA00023235"/>
    </source>
</evidence>
<dbReference type="EC" id="5.6.2.1" evidence="3 7"/>
<dbReference type="EMBL" id="ASPP01004874">
    <property type="protein sequence ID" value="ETO31512.1"/>
    <property type="molecule type" value="Genomic_DNA"/>
</dbReference>
<keyword evidence="4 7" id="KW-0799">Topoisomerase</keyword>
<dbReference type="GO" id="GO:0005634">
    <property type="term" value="C:nucleus"/>
    <property type="evidence" value="ECO:0007669"/>
    <property type="project" value="TreeGrafter"/>
</dbReference>
<dbReference type="PRINTS" id="PR00417">
    <property type="entry name" value="PRTPISMRASEI"/>
</dbReference>
<dbReference type="OrthoDB" id="430051at2759"/>
<dbReference type="GO" id="GO:0003677">
    <property type="term" value="F:DNA binding"/>
    <property type="evidence" value="ECO:0007669"/>
    <property type="project" value="UniProtKB-KW"/>
</dbReference>
<dbReference type="PROSITE" id="PS00396">
    <property type="entry name" value="TOPO_IA_1"/>
    <property type="match status" value="1"/>
</dbReference>
<accession>X6P1T3</accession>
<keyword evidence="11" id="KW-1185">Reference proteome</keyword>
<dbReference type="InterPro" id="IPR003601">
    <property type="entry name" value="Topo_IA_2"/>
</dbReference>
<evidence type="ECO:0000256" key="1">
    <source>
        <dbReference type="ARBA" id="ARBA00000213"/>
    </source>
</evidence>
<proteinExistence type="inferred from homology"/>
<dbReference type="FunFam" id="1.10.290.10:FF:000001">
    <property type="entry name" value="DNA topoisomerase"/>
    <property type="match status" value="1"/>
</dbReference>
<feature type="domain" description="Topo IA-type catalytic" evidence="9">
    <location>
        <begin position="26"/>
        <end position="407"/>
    </location>
</feature>
<reference evidence="10 11" key="1">
    <citation type="journal article" date="2013" name="Curr. Biol.">
        <title>The Genome of the Foraminiferan Reticulomyxa filosa.</title>
        <authorList>
            <person name="Glockner G."/>
            <person name="Hulsmann N."/>
            <person name="Schleicher M."/>
            <person name="Noegel A.A."/>
            <person name="Eichinger L."/>
            <person name="Gallinger C."/>
            <person name="Pawlowski J."/>
            <person name="Sierra R."/>
            <person name="Euteneuer U."/>
            <person name="Pillet L."/>
            <person name="Moustafa A."/>
            <person name="Platzer M."/>
            <person name="Groth M."/>
            <person name="Szafranski K."/>
            <person name="Schliwa M."/>
        </authorList>
    </citation>
    <scope>NUCLEOTIDE SEQUENCE [LARGE SCALE GENOMIC DNA]</scope>
</reference>
<protein>
    <recommendedName>
        <fullName evidence="3 7">DNA topoisomerase</fullName>
        <ecNumber evidence="3 7">5.6.2.1</ecNumber>
    </recommendedName>
</protein>
<comment type="similarity">
    <text evidence="2 7">Belongs to the type IA topoisomerase family.</text>
</comment>
<sequence>KIFRAKFSSITGPEIRKAFEKMGKPNKNWSDSVEARKILDLKIGVAFTRFQTRYFIEKYGQINQRSLVSYGPCQTPTLGFCVRRNDERDWFKPETYWTIFVTIQQPTWESALRLRWNRGHLFNNQVVTMFYNTLKERSTITCISIKKQKTTRKKPLALNTVSLLQSASKGLHIGPKETMRLAEHLYLSGFISYPRTETTTYPKGFDFNGTIRALSHDSSWGYYAQRLSQEGLSPPRKGADAGDHPPITPVSYPTRELHGNERRLYEFIVKHFLATLSPDCEMEETSAEFEINNERFYANGSHVLSWGFMDIATWHKVDEHNFPSIVVNSTLPVHKVWMESGSTQPPSFLTESDLIALMEKHGIGTDASIPQHIGNIEEREYARVEHESRVLKPSRLGYIYIYIYMYM</sequence>
<dbReference type="InterPro" id="IPR013826">
    <property type="entry name" value="Topo_IA_cen_sub3"/>
</dbReference>
<gene>
    <name evidence="10" type="ORF">RFI_05608</name>
</gene>
<evidence type="ECO:0000313" key="10">
    <source>
        <dbReference type="EMBL" id="ETO31512.1"/>
    </source>
</evidence>
<dbReference type="Pfam" id="PF01131">
    <property type="entry name" value="Topoisom_bac"/>
    <property type="match status" value="1"/>
</dbReference>
<dbReference type="GO" id="GO:0006310">
    <property type="term" value="P:DNA recombination"/>
    <property type="evidence" value="ECO:0007669"/>
    <property type="project" value="TreeGrafter"/>
</dbReference>
<comment type="caution">
    <text evidence="10">The sequence shown here is derived from an EMBL/GenBank/DDBJ whole genome shotgun (WGS) entry which is preliminary data.</text>
</comment>
<organism evidence="10 11">
    <name type="scientific">Reticulomyxa filosa</name>
    <dbReference type="NCBI Taxonomy" id="46433"/>
    <lineage>
        <taxon>Eukaryota</taxon>
        <taxon>Sar</taxon>
        <taxon>Rhizaria</taxon>
        <taxon>Retaria</taxon>
        <taxon>Foraminifera</taxon>
        <taxon>Monothalamids</taxon>
        <taxon>Reticulomyxidae</taxon>
        <taxon>Reticulomyxa</taxon>
    </lineage>
</organism>
<evidence type="ECO:0000259" key="9">
    <source>
        <dbReference type="PROSITE" id="PS52039"/>
    </source>
</evidence>
<keyword evidence="6 7" id="KW-0413">Isomerase</keyword>
<evidence type="ECO:0000256" key="3">
    <source>
        <dbReference type="ARBA" id="ARBA00012891"/>
    </source>
</evidence>
<feature type="region of interest" description="Disordered" evidence="8">
    <location>
        <begin position="231"/>
        <end position="253"/>
    </location>
</feature>
<dbReference type="SMART" id="SM00437">
    <property type="entry name" value="TOP1Ac"/>
    <property type="match status" value="1"/>
</dbReference>
<dbReference type="AlphaFoldDB" id="X6P1T3"/>
<evidence type="ECO:0000256" key="4">
    <source>
        <dbReference type="ARBA" id="ARBA00023029"/>
    </source>
</evidence>